<sequence>MRTRVDTVQWPYWASAKAEFMKHFDLIGFLPRWGICISSTACTGPPGTLLITEATLIPHQAGGYAHVPGIWSDEKIARWKEITDAVHANESFISGPSDELLFQDRFQKAPSFGER</sequence>
<organism evidence="2 3">
    <name type="scientific">Collybiopsis confluens</name>
    <dbReference type="NCBI Taxonomy" id="2823264"/>
    <lineage>
        <taxon>Eukaryota</taxon>
        <taxon>Fungi</taxon>
        <taxon>Dikarya</taxon>
        <taxon>Basidiomycota</taxon>
        <taxon>Agaricomycotina</taxon>
        <taxon>Agaricomycetes</taxon>
        <taxon>Agaricomycetidae</taxon>
        <taxon>Agaricales</taxon>
        <taxon>Marasmiineae</taxon>
        <taxon>Omphalotaceae</taxon>
        <taxon>Collybiopsis</taxon>
    </lineage>
</organism>
<dbReference type="AlphaFoldDB" id="A0A8H5HUB9"/>
<dbReference type="InterPro" id="IPR045247">
    <property type="entry name" value="Oye-like"/>
</dbReference>
<keyword evidence="3" id="KW-1185">Reference proteome</keyword>
<dbReference type="PANTHER" id="PTHR22893:SF91">
    <property type="entry name" value="NADPH DEHYDROGENASE 2-RELATED"/>
    <property type="match status" value="1"/>
</dbReference>
<dbReference type="EMBL" id="JAACJN010000021">
    <property type="protein sequence ID" value="KAF5389608.1"/>
    <property type="molecule type" value="Genomic_DNA"/>
</dbReference>
<dbReference type="InterPro" id="IPR001155">
    <property type="entry name" value="OxRdtase_FMN_N"/>
</dbReference>
<accession>A0A8H5HUB9</accession>
<evidence type="ECO:0000259" key="1">
    <source>
        <dbReference type="Pfam" id="PF00724"/>
    </source>
</evidence>
<feature type="domain" description="NADH:flavin oxidoreductase/NADH oxidase N-terminal" evidence="1">
    <location>
        <begin position="46"/>
        <end position="93"/>
    </location>
</feature>
<evidence type="ECO:0000313" key="2">
    <source>
        <dbReference type="EMBL" id="KAF5389608.1"/>
    </source>
</evidence>
<dbReference type="OrthoDB" id="276546at2759"/>
<dbReference type="InterPro" id="IPR013785">
    <property type="entry name" value="Aldolase_TIM"/>
</dbReference>
<evidence type="ECO:0000313" key="3">
    <source>
        <dbReference type="Proteomes" id="UP000518752"/>
    </source>
</evidence>
<dbReference type="PANTHER" id="PTHR22893">
    <property type="entry name" value="NADH OXIDOREDUCTASE-RELATED"/>
    <property type="match status" value="1"/>
</dbReference>
<dbReference type="Proteomes" id="UP000518752">
    <property type="component" value="Unassembled WGS sequence"/>
</dbReference>
<dbReference type="SUPFAM" id="SSF51395">
    <property type="entry name" value="FMN-linked oxidoreductases"/>
    <property type="match status" value="1"/>
</dbReference>
<gene>
    <name evidence="2" type="ORF">D9757_004232</name>
</gene>
<dbReference type="GO" id="GO:0003959">
    <property type="term" value="F:NADPH dehydrogenase activity"/>
    <property type="evidence" value="ECO:0007669"/>
    <property type="project" value="TreeGrafter"/>
</dbReference>
<dbReference type="Pfam" id="PF00724">
    <property type="entry name" value="Oxidored_FMN"/>
    <property type="match status" value="1"/>
</dbReference>
<dbReference type="GO" id="GO:0010181">
    <property type="term" value="F:FMN binding"/>
    <property type="evidence" value="ECO:0007669"/>
    <property type="project" value="InterPro"/>
</dbReference>
<proteinExistence type="predicted"/>
<dbReference type="Gene3D" id="3.20.20.70">
    <property type="entry name" value="Aldolase class I"/>
    <property type="match status" value="1"/>
</dbReference>
<protein>
    <recommendedName>
        <fullName evidence="1">NADH:flavin oxidoreductase/NADH oxidase N-terminal domain-containing protein</fullName>
    </recommendedName>
</protein>
<name>A0A8H5HUB9_9AGAR</name>
<comment type="caution">
    <text evidence="2">The sequence shown here is derived from an EMBL/GenBank/DDBJ whole genome shotgun (WGS) entry which is preliminary data.</text>
</comment>
<reference evidence="2 3" key="1">
    <citation type="journal article" date="2020" name="ISME J.">
        <title>Uncovering the hidden diversity of litter-decomposition mechanisms in mushroom-forming fungi.</title>
        <authorList>
            <person name="Floudas D."/>
            <person name="Bentzer J."/>
            <person name="Ahren D."/>
            <person name="Johansson T."/>
            <person name="Persson P."/>
            <person name="Tunlid A."/>
        </authorList>
    </citation>
    <scope>NUCLEOTIDE SEQUENCE [LARGE SCALE GENOMIC DNA]</scope>
    <source>
        <strain evidence="2 3">CBS 406.79</strain>
    </source>
</reference>